<dbReference type="AlphaFoldDB" id="A0A2W5SBZ1"/>
<dbReference type="EMBL" id="QFQS01000001">
    <property type="protein sequence ID" value="PZR00552.1"/>
    <property type="molecule type" value="Genomic_DNA"/>
</dbReference>
<dbReference type="Gene3D" id="3.40.50.150">
    <property type="entry name" value="Vaccinia Virus protein VP39"/>
    <property type="match status" value="1"/>
</dbReference>
<dbReference type="SUPFAM" id="SSF53335">
    <property type="entry name" value="S-adenosyl-L-methionine-dependent methyltransferases"/>
    <property type="match status" value="1"/>
</dbReference>
<dbReference type="Proteomes" id="UP000248975">
    <property type="component" value="Unassembled WGS sequence"/>
</dbReference>
<organism evidence="1 2">
    <name type="scientific">Cereibacter sphaeroides</name>
    <name type="common">Rhodobacter sphaeroides</name>
    <dbReference type="NCBI Taxonomy" id="1063"/>
    <lineage>
        <taxon>Bacteria</taxon>
        <taxon>Pseudomonadati</taxon>
        <taxon>Pseudomonadota</taxon>
        <taxon>Alphaproteobacteria</taxon>
        <taxon>Rhodobacterales</taxon>
        <taxon>Paracoccaceae</taxon>
        <taxon>Cereibacter</taxon>
    </lineage>
</organism>
<dbReference type="GO" id="GO:0032259">
    <property type="term" value="P:methylation"/>
    <property type="evidence" value="ECO:0007669"/>
    <property type="project" value="UniProtKB-KW"/>
</dbReference>
<gene>
    <name evidence="1" type="ORF">DI533_08335</name>
</gene>
<evidence type="ECO:0000313" key="2">
    <source>
        <dbReference type="Proteomes" id="UP000248975"/>
    </source>
</evidence>
<dbReference type="InterPro" id="IPR029063">
    <property type="entry name" value="SAM-dependent_MTases_sf"/>
</dbReference>
<dbReference type="Pfam" id="PF13489">
    <property type="entry name" value="Methyltransf_23"/>
    <property type="match status" value="1"/>
</dbReference>
<keyword evidence="1" id="KW-0489">Methyltransferase</keyword>
<comment type="caution">
    <text evidence="1">The sequence shown here is derived from an EMBL/GenBank/DDBJ whole genome shotgun (WGS) entry which is preliminary data.</text>
</comment>
<dbReference type="PANTHER" id="PTHR43861">
    <property type="entry name" value="TRANS-ACONITATE 2-METHYLTRANSFERASE-RELATED"/>
    <property type="match status" value="1"/>
</dbReference>
<dbReference type="PANTHER" id="PTHR43861:SF1">
    <property type="entry name" value="TRANS-ACONITATE 2-METHYLTRANSFERASE"/>
    <property type="match status" value="1"/>
</dbReference>
<dbReference type="Gene3D" id="1.10.150.290">
    <property type="entry name" value="S-adenosyl-L-methionine-dependent methyltransferases"/>
    <property type="match status" value="1"/>
</dbReference>
<reference evidence="1 2" key="1">
    <citation type="submission" date="2017-08" db="EMBL/GenBank/DDBJ databases">
        <title>Infants hospitalized years apart are colonized by the same room-sourced microbial strains.</title>
        <authorList>
            <person name="Brooks B."/>
            <person name="Olm M.R."/>
            <person name="Firek B.A."/>
            <person name="Baker R."/>
            <person name="Thomas B.C."/>
            <person name="Morowitz M.J."/>
            <person name="Banfield J.F."/>
        </authorList>
    </citation>
    <scope>NUCLEOTIDE SEQUENCE [LARGE SCALE GENOMIC DNA]</scope>
    <source>
        <strain evidence="1">S2_003_000_R2_11</strain>
    </source>
</reference>
<accession>A0A2W5SBZ1</accession>
<keyword evidence="1" id="KW-0808">Transferase</keyword>
<name>A0A2W5SBZ1_CERSP</name>
<dbReference type="InterPro" id="IPR023149">
    <property type="entry name" value="Trans_acon_MeTrfase_C"/>
</dbReference>
<sequence>MTDWDPEAYSRFRGLRLRPALDLLAQVGVLPPGPVVDLGCGDGAVAPELKRRFPDMPLIGVDNSAAMLAKADELRLYSALHHTDIAVWSPQEPPALIFSNAALQWLPDHETLMPRLAGYLAPGGVLAVQMPGQDEAPSHRLLREVAIGMFPHTFAAPAFRIPVSAPDAYWRLLQGMGDVNAWETHYVQRMEPTTEGHPVRRFTESTAMRRIVEKLEPHQVSDFVRSYDEALHLAYPLLPDGAALMTFRRVFFVLHL</sequence>
<dbReference type="CDD" id="cd02440">
    <property type="entry name" value="AdoMet_MTases"/>
    <property type="match status" value="1"/>
</dbReference>
<protein>
    <submittedName>
        <fullName evidence="1">Trans-aconitate methyltransferase</fullName>
    </submittedName>
</protein>
<dbReference type="GO" id="GO:0030798">
    <property type="term" value="F:trans-aconitate 2-methyltransferase activity"/>
    <property type="evidence" value="ECO:0007669"/>
    <property type="project" value="InterPro"/>
</dbReference>
<proteinExistence type="predicted"/>
<evidence type="ECO:0000313" key="1">
    <source>
        <dbReference type="EMBL" id="PZR00552.1"/>
    </source>
</evidence>